<dbReference type="Pfam" id="PF06320">
    <property type="entry name" value="GCN5L1"/>
    <property type="match status" value="1"/>
</dbReference>
<proteinExistence type="inferred from homology"/>
<feature type="region of interest" description="Disordered" evidence="3">
    <location>
        <begin position="1"/>
        <end position="74"/>
    </location>
</feature>
<reference evidence="4" key="1">
    <citation type="submission" date="2015-12" db="EMBL/GenBank/DDBJ databases">
        <title>Update maize B73 reference genome by single molecule sequencing technologies.</title>
        <authorList>
            <consortium name="Maize Genome Sequencing Project"/>
            <person name="Ware D."/>
        </authorList>
    </citation>
    <scope>NUCLEOTIDE SEQUENCE</scope>
    <source>
        <tissue evidence="4">Seedling</tissue>
    </source>
</reference>
<accession>A0A1D6LS40</accession>
<organism evidence="4">
    <name type="scientific">Zea mays</name>
    <name type="common">Maize</name>
    <dbReference type="NCBI Taxonomy" id="4577"/>
    <lineage>
        <taxon>Eukaryota</taxon>
        <taxon>Viridiplantae</taxon>
        <taxon>Streptophyta</taxon>
        <taxon>Embryophyta</taxon>
        <taxon>Tracheophyta</taxon>
        <taxon>Spermatophyta</taxon>
        <taxon>Magnoliopsida</taxon>
        <taxon>Liliopsida</taxon>
        <taxon>Poales</taxon>
        <taxon>Poaceae</taxon>
        <taxon>PACMAD clade</taxon>
        <taxon>Panicoideae</taxon>
        <taxon>Andropogonodae</taxon>
        <taxon>Andropogoneae</taxon>
        <taxon>Tripsacinae</taxon>
        <taxon>Zea</taxon>
    </lineage>
</organism>
<evidence type="ECO:0000256" key="1">
    <source>
        <dbReference type="ARBA" id="ARBA00007133"/>
    </source>
</evidence>
<feature type="compositionally biased region" description="Basic and acidic residues" evidence="3">
    <location>
        <begin position="1"/>
        <end position="11"/>
    </location>
</feature>
<dbReference type="InParanoid" id="A0A1D6LS40"/>
<dbReference type="PANTHER" id="PTHR13073">
    <property type="entry name" value="BLOC-1 COMPLEX SUBUNIT 1"/>
    <property type="match status" value="1"/>
</dbReference>
<evidence type="ECO:0000256" key="2">
    <source>
        <dbReference type="ARBA" id="ARBA00019577"/>
    </source>
</evidence>
<gene>
    <name evidence="4" type="ORF">ZEAMMB73_Zm00001d036836</name>
</gene>
<dbReference type="ExpressionAtlas" id="A0A1D6LS40">
    <property type="expression patterns" value="baseline and differential"/>
</dbReference>
<evidence type="ECO:0000313" key="4">
    <source>
        <dbReference type="EMBL" id="AQK82268.1"/>
    </source>
</evidence>
<evidence type="ECO:0000256" key="3">
    <source>
        <dbReference type="SAM" id="MobiDB-lite"/>
    </source>
</evidence>
<dbReference type="EMBL" id="CM000782">
    <property type="protein sequence ID" value="AQK82268.1"/>
    <property type="molecule type" value="Genomic_DNA"/>
</dbReference>
<dbReference type="PANTHER" id="PTHR13073:SF0">
    <property type="entry name" value="BIOGENESIS OF LYSOSOME-RELATED ORGANELLES COMPLEX 1 SUBUNIT 1"/>
    <property type="match status" value="1"/>
</dbReference>
<feature type="compositionally biased region" description="Basic and acidic residues" evidence="3">
    <location>
        <begin position="29"/>
        <end position="41"/>
    </location>
</feature>
<dbReference type="eggNOG" id="KOG3390">
    <property type="taxonomic scope" value="Eukaryota"/>
</dbReference>
<protein>
    <recommendedName>
        <fullName evidence="2">Biogenesis of lysosome-related organelles complex 1 subunit 1</fullName>
    </recommendedName>
</protein>
<dbReference type="STRING" id="4577.A0A1D6LS40"/>
<feature type="compositionally biased region" description="Low complexity" evidence="3">
    <location>
        <begin position="15"/>
        <end position="25"/>
    </location>
</feature>
<dbReference type="IntAct" id="A0A1D6LS40">
    <property type="interactions" value="1"/>
</dbReference>
<comment type="similarity">
    <text evidence="1">Belongs to the BLOC1S1 family.</text>
</comment>
<dbReference type="PaxDb" id="4577-GRMZM2G042036_P03"/>
<dbReference type="GO" id="GO:0031083">
    <property type="term" value="C:BLOC-1 complex"/>
    <property type="evidence" value="ECO:0007669"/>
    <property type="project" value="InterPro"/>
</dbReference>
<sequence>MKSGERRDGGHRCGAAPRPSAAPPALETIHLEEISDLRDGRSQASGGREAGPGRGAAPYRAAAPPPVPLPTTTNRYERAKKDALKSAVRVADLLVDTVDGGVRELFVNEKRIELEARALLVRPRSQSFPAPVLAACSAEMATLGRLSLLLSSTVHRSGGFVRAFSMLAEVADVSDLYLPRDAHCYYNFKTYGLSIPDTDFIKKNLDVLPEFDLLVFRSLNMSRSESEIGNCYKPFAKFFKALVGKYAVRDAIFKLPKS</sequence>
<name>A0A1D6LS40_MAIZE</name>
<dbReference type="InterPro" id="IPR009395">
    <property type="entry name" value="BLOC1S1"/>
</dbReference>
<dbReference type="AlphaFoldDB" id="A0A1D6LS40"/>